<dbReference type="Pfam" id="PF12799">
    <property type="entry name" value="LRR_4"/>
    <property type="match status" value="1"/>
</dbReference>
<evidence type="ECO:0000256" key="3">
    <source>
        <dbReference type="SAM" id="MobiDB-lite"/>
    </source>
</evidence>
<feature type="compositionally biased region" description="Basic residues" evidence="3">
    <location>
        <begin position="345"/>
        <end position="354"/>
    </location>
</feature>
<feature type="region of interest" description="Disordered" evidence="3">
    <location>
        <begin position="460"/>
        <end position="487"/>
    </location>
</feature>
<name>A0A384CYX8_URSMA</name>
<feature type="region of interest" description="Disordered" evidence="3">
    <location>
        <begin position="306"/>
        <end position="367"/>
    </location>
</feature>
<dbReference type="STRING" id="29073.ENSUMAP00000003010"/>
<accession>A0A384CYX8</accession>
<dbReference type="RefSeq" id="XP_008699690.1">
    <property type="nucleotide sequence ID" value="XM_008701468.2"/>
</dbReference>
<dbReference type="InterPro" id="IPR025875">
    <property type="entry name" value="Leu-rich_rpt_4"/>
</dbReference>
<dbReference type="InterPro" id="IPR001611">
    <property type="entry name" value="Leu-rich_rpt"/>
</dbReference>
<keyword evidence="6" id="KW-1185">Reference proteome</keyword>
<feature type="compositionally biased region" description="Low complexity" evidence="3">
    <location>
        <begin position="662"/>
        <end position="672"/>
    </location>
</feature>
<feature type="compositionally biased region" description="Polar residues" evidence="3">
    <location>
        <begin position="901"/>
        <end position="914"/>
    </location>
</feature>
<keyword evidence="2" id="KW-0677">Repeat</keyword>
<dbReference type="PANTHER" id="PTHR24369:SF213">
    <property type="entry name" value="INSULIN LIKE GROWTH FACTOR BINDING PROTEIN ACID LABILE SUBUNIT"/>
    <property type="match status" value="1"/>
</dbReference>
<dbReference type="Gene3D" id="3.80.10.10">
    <property type="entry name" value="Ribonuclease Inhibitor"/>
    <property type="match status" value="2"/>
</dbReference>
<evidence type="ECO:0000313" key="6">
    <source>
        <dbReference type="Proteomes" id="UP000261680"/>
    </source>
</evidence>
<sequence>MENLHFRVLTMLIGLYFTGTMTNPSRKGRILFNSGCQWNGYLLTNCSFPGKHDARVDVPQSAATADPGASFLRDLLKSHVQKEDWNIKHLDLSNHRISNITLSPLAHFHALQVLNLSNNSICSISLDLPSAKSSWGERRRSSLRRGLPFLKVLILQRNKLADIPKGLWKLKSLQSLDLSFNGIAQIGPSDLRNCLRLENLYLKSNRIFRIHPEAFKDLKKLQVVDLSSNVLTTILPMMIIALERPHLDVDLADNRWQCDYSVAAFQNVISESWRKTWNGICSKYVGDEEAYWWTLRSRISRETHLPRGPVKPVKSLPLGQAERPQAGRSEHPGTFQRKGPTGAHASKRLHRLPRWARSPRDVPAAGRNTNVSQDLTLAVCITFLVAFCLGAFARPFLDRLWHQRCGRKRPSSDNADNADNVCSNAGFSGDGEAAGNTQHLRTDWPLQEPASRAAVILNGPLGEGRREPGSRQSGGPHGDSRGRGAGKDYVLLSDSAARSTLRGQLNVDRNQQIPAGQDHIRKKDVLEEGNYATLAQEGSPSAHPAGAPVLAGRLQTVSGSIHNDPSELNAQLSGEMAASLSKMQMHTKAPGAGENERLPSQFSKEMQAGTYLTLWDIQQHRLQGARAEDGLPACHGAVPLRDPGELSPAPQLFPPGGGRGPHGSPANAEPAQKPAPPAPRRVLDSSSESESDEGSLFTLSSVSSEDARNVTEEEAQGEDSHRASEPPRDEDEDSGLRRDNVTSSEDPADSTPCQKILEKCENREDCLEKPLISGPDSGLWETLLEGGSTTDTAEGPLSSPGSLGSSSPASAALPGAALCGCAAALLSEAAEWQYSLRDLEFFNVDVAPPTPPRSADVPSDPERSDCRERDSDIYKSEPCLQERNTAPKDTPLKVTAGENLRPSQQNSEGGNMNSHPKDTDANEGSVRPPEDSDSREVRSQTRLLGSRSDEAALGCERGEGAYAGTSARSRPPIPQERPNETSSRGPQEDWGTCSGGNLLQSEEDDGNFYIQMQTHGRLLGADFLYEDLLYCDVELENQQEFK</sequence>
<protein>
    <submittedName>
        <fullName evidence="5">Leucine rich repeat containing 66</fullName>
    </submittedName>
    <submittedName>
        <fullName evidence="7">Leucine-rich repeat-containing protein 66</fullName>
    </submittedName>
</protein>
<dbReference type="GeneTree" id="ENSGT00390000014817"/>
<dbReference type="InterPro" id="IPR003591">
    <property type="entry name" value="Leu-rich_rpt_typical-subtyp"/>
</dbReference>
<dbReference type="InterPro" id="IPR032675">
    <property type="entry name" value="LRR_dom_sf"/>
</dbReference>
<evidence type="ECO:0000256" key="1">
    <source>
        <dbReference type="ARBA" id="ARBA00022614"/>
    </source>
</evidence>
<feature type="compositionally biased region" description="Basic and acidic residues" evidence="3">
    <location>
        <begin position="928"/>
        <end position="939"/>
    </location>
</feature>
<dbReference type="PROSITE" id="PS51450">
    <property type="entry name" value="LRR"/>
    <property type="match status" value="2"/>
</dbReference>
<reference evidence="5" key="1">
    <citation type="submission" date="2019-03" db="UniProtKB">
        <authorList>
            <consortium name="Ensembl"/>
        </authorList>
    </citation>
    <scope>IDENTIFICATION</scope>
</reference>
<dbReference type="PANTHER" id="PTHR24369">
    <property type="entry name" value="ANTIGEN BSP, PUTATIVE-RELATED"/>
    <property type="match status" value="1"/>
</dbReference>
<feature type="chain" id="PRO_5044587651" evidence="4">
    <location>
        <begin position="23"/>
        <end position="1042"/>
    </location>
</feature>
<evidence type="ECO:0000256" key="2">
    <source>
        <dbReference type="ARBA" id="ARBA00022737"/>
    </source>
</evidence>
<dbReference type="Proteomes" id="UP000261680">
    <property type="component" value="Unplaced"/>
</dbReference>
<dbReference type="OrthoDB" id="660555at2759"/>
<evidence type="ECO:0000313" key="5">
    <source>
        <dbReference type="Ensembl" id="ENSUMAP00000003010"/>
    </source>
</evidence>
<feature type="compositionally biased region" description="Basic and acidic residues" evidence="3">
    <location>
        <begin position="718"/>
        <end position="727"/>
    </location>
</feature>
<feature type="signal peptide" evidence="4">
    <location>
        <begin position="1"/>
        <end position="22"/>
    </location>
</feature>
<feature type="compositionally biased region" description="Low complexity" evidence="3">
    <location>
        <begin position="793"/>
        <end position="810"/>
    </location>
</feature>
<dbReference type="CTD" id="339977"/>
<feature type="region of interest" description="Disordered" evidence="3">
    <location>
        <begin position="768"/>
        <end position="810"/>
    </location>
</feature>
<evidence type="ECO:0000256" key="4">
    <source>
        <dbReference type="SAM" id="SignalP"/>
    </source>
</evidence>
<dbReference type="SUPFAM" id="SSF52058">
    <property type="entry name" value="L domain-like"/>
    <property type="match status" value="1"/>
</dbReference>
<dbReference type="GeneID" id="103672724"/>
<dbReference type="Pfam" id="PF13855">
    <property type="entry name" value="LRR_8"/>
    <property type="match status" value="1"/>
</dbReference>
<dbReference type="OMA" id="LWDSQME"/>
<dbReference type="KEGG" id="umr:103672724"/>
<keyword evidence="4" id="KW-0732">Signal</keyword>
<feature type="compositionally biased region" description="Basic and acidic residues" evidence="3">
    <location>
        <begin position="860"/>
        <end position="875"/>
    </location>
</feature>
<gene>
    <name evidence="5 7" type="primary">LRRC66</name>
</gene>
<proteinExistence type="predicted"/>
<dbReference type="GO" id="GO:0005886">
    <property type="term" value="C:plasma membrane"/>
    <property type="evidence" value="ECO:0007669"/>
    <property type="project" value="TreeGrafter"/>
</dbReference>
<evidence type="ECO:0000313" key="7">
    <source>
        <dbReference type="RefSeq" id="XP_008699690.1"/>
    </source>
</evidence>
<dbReference type="AlphaFoldDB" id="A0A384CYX8"/>
<keyword evidence="1" id="KW-0433">Leucine-rich repeat</keyword>
<dbReference type="InterPro" id="IPR050541">
    <property type="entry name" value="LRR_TM_domain-containing"/>
</dbReference>
<reference evidence="7" key="2">
    <citation type="submission" date="2025-04" db="UniProtKB">
        <authorList>
            <consortium name="RefSeq"/>
        </authorList>
    </citation>
    <scope>IDENTIFICATION</scope>
    <source>
        <tissue evidence="7">Whole blood</tissue>
    </source>
</reference>
<feature type="region of interest" description="Disordered" evidence="3">
    <location>
        <begin position="847"/>
        <end position="999"/>
    </location>
</feature>
<feature type="region of interest" description="Disordered" evidence="3">
    <location>
        <begin position="633"/>
        <end position="754"/>
    </location>
</feature>
<organism evidence="6 7">
    <name type="scientific">Ursus maritimus</name>
    <name type="common">Polar bear</name>
    <name type="synonym">Thalarctos maritimus</name>
    <dbReference type="NCBI Taxonomy" id="29073"/>
    <lineage>
        <taxon>Eukaryota</taxon>
        <taxon>Metazoa</taxon>
        <taxon>Chordata</taxon>
        <taxon>Craniata</taxon>
        <taxon>Vertebrata</taxon>
        <taxon>Euteleostomi</taxon>
        <taxon>Mammalia</taxon>
        <taxon>Eutheria</taxon>
        <taxon>Laurasiatheria</taxon>
        <taxon>Carnivora</taxon>
        <taxon>Caniformia</taxon>
        <taxon>Ursidae</taxon>
        <taxon>Ursus</taxon>
    </lineage>
</organism>
<dbReference type="Ensembl" id="ENSUMAT00000003730.1">
    <property type="protein sequence ID" value="ENSUMAP00000003010.1"/>
    <property type="gene ID" value="ENSUMAG00000002626.1"/>
</dbReference>
<dbReference type="SMART" id="SM00369">
    <property type="entry name" value="LRR_TYP"/>
    <property type="match status" value="5"/>
</dbReference>